<dbReference type="CDD" id="cd05227">
    <property type="entry name" value="AR_SDR_e"/>
    <property type="match status" value="1"/>
</dbReference>
<dbReference type="PANTHER" id="PTHR10366:SF564">
    <property type="entry name" value="STEROL-4-ALPHA-CARBOXYLATE 3-DEHYDROGENASE, DECARBOXYLATING"/>
    <property type="match status" value="1"/>
</dbReference>
<feature type="domain" description="3-beta hydroxysteroid dehydrogenase/isomerase" evidence="3">
    <location>
        <begin position="17"/>
        <end position="274"/>
    </location>
</feature>
<dbReference type="OrthoDB" id="2735536at2759"/>
<evidence type="ECO:0000313" key="4">
    <source>
        <dbReference type="EMBL" id="KAF6040004.1"/>
    </source>
</evidence>
<feature type="compositionally biased region" description="Low complexity" evidence="2">
    <location>
        <begin position="567"/>
        <end position="583"/>
    </location>
</feature>
<feature type="compositionally biased region" description="Basic and acidic residues" evidence="2">
    <location>
        <begin position="418"/>
        <end position="444"/>
    </location>
</feature>
<name>A0A7J7KP98_BUGNE</name>
<comment type="caution">
    <text evidence="4">The sequence shown here is derived from an EMBL/GenBank/DDBJ whole genome shotgun (WGS) entry which is preliminary data.</text>
</comment>
<keyword evidence="5" id="KW-1185">Reference proteome</keyword>
<feature type="compositionally biased region" description="Basic and acidic residues" evidence="2">
    <location>
        <begin position="376"/>
        <end position="391"/>
    </location>
</feature>
<evidence type="ECO:0000256" key="1">
    <source>
        <dbReference type="ARBA" id="ARBA00023002"/>
    </source>
</evidence>
<dbReference type="GO" id="GO:0016616">
    <property type="term" value="F:oxidoreductase activity, acting on the CH-OH group of donors, NAD or NADP as acceptor"/>
    <property type="evidence" value="ECO:0007669"/>
    <property type="project" value="InterPro"/>
</dbReference>
<dbReference type="Proteomes" id="UP000593567">
    <property type="component" value="Unassembled WGS sequence"/>
</dbReference>
<gene>
    <name evidence="4" type="ORF">EB796_001691</name>
</gene>
<feature type="compositionally biased region" description="Basic residues" evidence="2">
    <location>
        <begin position="363"/>
        <end position="375"/>
    </location>
</feature>
<dbReference type="GO" id="GO:0006694">
    <property type="term" value="P:steroid biosynthetic process"/>
    <property type="evidence" value="ECO:0007669"/>
    <property type="project" value="InterPro"/>
</dbReference>
<dbReference type="PANTHER" id="PTHR10366">
    <property type="entry name" value="NAD DEPENDENT EPIMERASE/DEHYDRATASE"/>
    <property type="match status" value="1"/>
</dbReference>
<organism evidence="4 5">
    <name type="scientific">Bugula neritina</name>
    <name type="common">Brown bryozoan</name>
    <name type="synonym">Sertularia neritina</name>
    <dbReference type="NCBI Taxonomy" id="10212"/>
    <lineage>
        <taxon>Eukaryota</taxon>
        <taxon>Metazoa</taxon>
        <taxon>Spiralia</taxon>
        <taxon>Lophotrochozoa</taxon>
        <taxon>Bryozoa</taxon>
        <taxon>Gymnolaemata</taxon>
        <taxon>Cheilostomatida</taxon>
        <taxon>Flustrina</taxon>
        <taxon>Buguloidea</taxon>
        <taxon>Bugulidae</taxon>
        <taxon>Bugula</taxon>
    </lineage>
</organism>
<sequence>MFHRPFNLPACHHIVVLVTGATGYLASHIIKQLVESGQFKVRGTVRSLENNEKLEKLKSLLQENSKYELEFVEADLTKADTWKDAVKGCEYVIHTASPFPVTEPENSNDVIDPARDGTISVLKACVEDGGVKRVVMTSSLVAITSGKTLDKNVCTEEMWADTEKSTSAYDKSKAIAEKAAWDFIKTELPEGSSLELSVINPGFLVGPPLMKMDSFSVEVIKKLMNREYSVLPKVSYSCSDVRDVALAHMRAMMIKQAAGHRHVVTKESVWLKDMANILSQEFNSQGFNIPTSQVPYVIVWIKSQFDPEMKRMLPSIGKICQYDTKRMTNILQVEAREIKDSLLEMGHAMINLEVVQKVDKTDKKSRKANNKKKKVAKDMEDGEEKKDEPEKAASTSGSAENGSGADAAVTIEEVEIIDDNKEVENQEVKPAETEEAASEVKVEASGDVAEPLSEEEVKDEATTSDPESAKKKADKKDKPKKEKKEKKKGGLFSFSFKKSKKPHVEKKSEEEAGDAPAAEPAADETPAAAEETAESTEVVPTDEPAAGDAPSEEPTNEAAPSEEPTNEAAPSEEPTSEAAPSEEPTNEAAPSEEPTNEATPSEEPTNEAAPSEEPAKSTEETPAPADSTPASDDSPVPATEPSAE</sequence>
<feature type="compositionally biased region" description="Low complexity" evidence="2">
    <location>
        <begin position="514"/>
        <end position="541"/>
    </location>
</feature>
<accession>A0A7J7KP98</accession>
<dbReference type="EMBL" id="VXIV02000188">
    <property type="protein sequence ID" value="KAF6040004.1"/>
    <property type="molecule type" value="Genomic_DNA"/>
</dbReference>
<evidence type="ECO:0000256" key="2">
    <source>
        <dbReference type="SAM" id="MobiDB-lite"/>
    </source>
</evidence>
<evidence type="ECO:0000313" key="5">
    <source>
        <dbReference type="Proteomes" id="UP000593567"/>
    </source>
</evidence>
<feature type="region of interest" description="Disordered" evidence="2">
    <location>
        <begin position="359"/>
        <end position="644"/>
    </location>
</feature>
<dbReference type="FunFam" id="3.40.50.720:FF:000336">
    <property type="entry name" value="Aldehyde reductase"/>
    <property type="match status" value="1"/>
</dbReference>
<evidence type="ECO:0000259" key="3">
    <source>
        <dbReference type="Pfam" id="PF01073"/>
    </source>
</evidence>
<dbReference type="Pfam" id="PF01073">
    <property type="entry name" value="3Beta_HSD"/>
    <property type="match status" value="1"/>
</dbReference>
<protein>
    <recommendedName>
        <fullName evidence="3">3-beta hydroxysteroid dehydrogenase/isomerase domain-containing protein</fullName>
    </recommendedName>
</protein>
<proteinExistence type="predicted"/>
<dbReference type="AlphaFoldDB" id="A0A7J7KP98"/>
<dbReference type="InterPro" id="IPR002225">
    <property type="entry name" value="3Beta_OHSteriod_DH/Estase"/>
</dbReference>
<feature type="compositionally biased region" description="Basic and acidic residues" evidence="2">
    <location>
        <begin position="467"/>
        <end position="482"/>
    </location>
</feature>
<dbReference type="InterPro" id="IPR050425">
    <property type="entry name" value="NAD(P)_dehydrat-like"/>
</dbReference>
<dbReference type="SUPFAM" id="SSF51735">
    <property type="entry name" value="NAD(P)-binding Rossmann-fold domains"/>
    <property type="match status" value="1"/>
</dbReference>
<dbReference type="Gene3D" id="3.40.50.720">
    <property type="entry name" value="NAD(P)-binding Rossmann-like Domain"/>
    <property type="match status" value="1"/>
</dbReference>
<keyword evidence="1" id="KW-0560">Oxidoreductase</keyword>
<reference evidence="4" key="1">
    <citation type="submission" date="2020-06" db="EMBL/GenBank/DDBJ databases">
        <title>Draft genome of Bugula neritina, a colonial animal packing powerful symbionts and potential medicines.</title>
        <authorList>
            <person name="Rayko M."/>
        </authorList>
    </citation>
    <scope>NUCLEOTIDE SEQUENCE [LARGE SCALE GENOMIC DNA]</scope>
    <source>
        <strain evidence="4">Kwan_BN1</strain>
    </source>
</reference>
<dbReference type="InterPro" id="IPR036291">
    <property type="entry name" value="NAD(P)-bd_dom_sf"/>
</dbReference>